<dbReference type="InterPro" id="IPR037545">
    <property type="entry name" value="DENN_FNIP1/2"/>
</dbReference>
<dbReference type="GO" id="GO:0042030">
    <property type="term" value="F:ATPase inhibitor activity"/>
    <property type="evidence" value="ECO:0007669"/>
    <property type="project" value="TreeGrafter"/>
</dbReference>
<dbReference type="GO" id="GO:0005737">
    <property type="term" value="C:cytoplasm"/>
    <property type="evidence" value="ECO:0007669"/>
    <property type="project" value="UniProtKB-SubCell"/>
</dbReference>
<comment type="caution">
    <text evidence="4">The sequence shown here is derived from an EMBL/GenBank/DDBJ whole genome shotgun (WGS) entry which is preliminary data.</text>
</comment>
<dbReference type="PANTHER" id="PTHR21634">
    <property type="entry name" value="RE13835P"/>
    <property type="match status" value="1"/>
</dbReference>
<organism evidence="4 5">
    <name type="scientific">Parnassius mnemosyne</name>
    <name type="common">clouded apollo</name>
    <dbReference type="NCBI Taxonomy" id="213953"/>
    <lineage>
        <taxon>Eukaryota</taxon>
        <taxon>Metazoa</taxon>
        <taxon>Ecdysozoa</taxon>
        <taxon>Arthropoda</taxon>
        <taxon>Hexapoda</taxon>
        <taxon>Insecta</taxon>
        <taxon>Pterygota</taxon>
        <taxon>Neoptera</taxon>
        <taxon>Endopterygota</taxon>
        <taxon>Lepidoptera</taxon>
        <taxon>Glossata</taxon>
        <taxon>Ditrysia</taxon>
        <taxon>Papilionoidea</taxon>
        <taxon>Papilionidae</taxon>
        <taxon>Parnassiinae</taxon>
        <taxon>Parnassini</taxon>
        <taxon>Parnassius</taxon>
        <taxon>Driopa</taxon>
    </lineage>
</organism>
<evidence type="ECO:0000256" key="1">
    <source>
        <dbReference type="ARBA" id="ARBA00004496"/>
    </source>
</evidence>
<evidence type="ECO:0000259" key="3">
    <source>
        <dbReference type="PROSITE" id="PS51836"/>
    </source>
</evidence>
<feature type="domain" description="UDENN FNIP1/2-type" evidence="3">
    <location>
        <begin position="30"/>
        <end position="1054"/>
    </location>
</feature>
<dbReference type="Proteomes" id="UP001314205">
    <property type="component" value="Unassembled WGS sequence"/>
</dbReference>
<keyword evidence="2" id="KW-0963">Cytoplasm</keyword>
<name>A0AAV1MCJ2_9NEOP</name>
<comment type="subcellular location">
    <subcellularLocation>
        <location evidence="1">Cytoplasm</location>
    </subcellularLocation>
</comment>
<gene>
    <name evidence="4" type="ORF">PARMNEM_LOCUS22680</name>
</gene>
<proteinExistence type="predicted"/>
<evidence type="ECO:0000313" key="4">
    <source>
        <dbReference type="EMBL" id="CAK1604467.1"/>
    </source>
</evidence>
<dbReference type="InterPro" id="IPR028085">
    <property type="entry name" value="FNIP_mid_dom"/>
</dbReference>
<dbReference type="InterPro" id="IPR028086">
    <property type="entry name" value="FNIP_C_dom"/>
</dbReference>
<reference evidence="4 5" key="1">
    <citation type="submission" date="2023-11" db="EMBL/GenBank/DDBJ databases">
        <authorList>
            <person name="Hedman E."/>
            <person name="Englund M."/>
            <person name="Stromberg M."/>
            <person name="Nyberg Akerstrom W."/>
            <person name="Nylinder S."/>
            <person name="Jareborg N."/>
            <person name="Kallberg Y."/>
            <person name="Kronander E."/>
        </authorList>
    </citation>
    <scope>NUCLEOTIDE SEQUENCE [LARGE SCALE GENOMIC DNA]</scope>
</reference>
<dbReference type="PANTHER" id="PTHR21634:SF9">
    <property type="entry name" value="RE13835P"/>
    <property type="match status" value="1"/>
</dbReference>
<dbReference type="GO" id="GO:0051087">
    <property type="term" value="F:protein-folding chaperone binding"/>
    <property type="evidence" value="ECO:0007669"/>
    <property type="project" value="TreeGrafter"/>
</dbReference>
<evidence type="ECO:0000256" key="2">
    <source>
        <dbReference type="ARBA" id="ARBA00022490"/>
    </source>
</evidence>
<dbReference type="PROSITE" id="PS51836">
    <property type="entry name" value="DENN_FNIP12"/>
    <property type="match status" value="1"/>
</dbReference>
<sequence length="1067" mass="119130">MALFDKIFSTKRKLEYVDRESRNWARSSEITPEQVRLLLFKECDWRGRKVLFDSSTIERVPVIKNEKPDQQTKDQLPYIVEMSNGFCYMYKGPAADANVLGDMIFGAVAMNYKSVSLKIHIMNEPKRFMCTKVFCVPTSRRISRVERKTCEANSNQNNRNESKPLNVPALREEGVSLSFSIDRGDSGFYGEQSPYSSVGSTFDYYSMLDDLDGSSMQDELSFQFPPGRKLSISSRGSWQRRTFQSLATRFELGQSSNLLNVPTSTSTVASSDSQVYCNSTTSGTSDSLLSTCSAVAPRRNKLGLALLVTVPDSTDMNFIRRCVEHSPQLQALVCRLRLATLAAGSGGNFVSTLYKAAADAARWLSDLIYGPRLQSAWLSLVTSDPRSSNKQSESLMLDLCTVLAAGDTKHTNFFISTLLTNVLTHHLGWVTTVSPYDTIDPLMQAKPASSAEYRRPYNALWAQLGDLCGSIGFPPRSSRTIIVGATNTQFMNKLLAVLTYFIRCGDVTRTDFIYKECELQESKVTSVKAHQISGLSRTETSKNSLEQIASRDTLNVPIVNTQSTDSSISTLVSSDVSLKRSTTLSNFNDKLSINSDPLDCSEKPTTKLRRNPTVLVSLKASSDLSLNSSESEDLETEKKVVFVLGEDEKLVGLKNKSNGGKSVKKSSKIHNEPVTVELPEKCPEVSKASCDRNKSCSSDSPSKCCRQTLEHSKPIKHSGFKFEFDKYPQIVTNYMKSKNLEILDRHYIGKPGNLKLDNFQFDPTIVPPIQEERCEICYKCQLMESMLQTPTNASEMEYMNDMPRQSEPQFAKETIVSESEVQEMSPKSFVRKRKENTTVVNLIKDTDKNIAPAILIERNQKVEQVKKDKPKDKVEVKQVIEFPLPSLSCQSNQGRMRSGFDASLLGGVTEHYIPDLILQGTIVNPKIWETELRRDLDLATYLNKTLDTPMQAVAIVGDTNKWEVRVLGRDCGWGGLSPLVGGMLDALPIMRHAKVPTYQCVLYLEGKLRELCVLSKTLADLLMTTDFCDIATLTKSLNIDVNDVPLLLAVATTHTPQLATRYGISYR</sequence>
<dbReference type="Pfam" id="PF14636">
    <property type="entry name" value="FNIP_N"/>
    <property type="match status" value="1"/>
</dbReference>
<protein>
    <recommendedName>
        <fullName evidence="3">UDENN FNIP1/2-type domain-containing protein</fullName>
    </recommendedName>
</protein>
<dbReference type="InterPro" id="IPR028084">
    <property type="entry name" value="FNIP_N_dom"/>
</dbReference>
<dbReference type="Pfam" id="PF14638">
    <property type="entry name" value="FNIP_C"/>
    <property type="match status" value="1"/>
</dbReference>
<dbReference type="Pfam" id="PF14637">
    <property type="entry name" value="FNIP_M"/>
    <property type="match status" value="1"/>
</dbReference>
<dbReference type="EMBL" id="CAVLGL010000159">
    <property type="protein sequence ID" value="CAK1604467.1"/>
    <property type="molecule type" value="Genomic_DNA"/>
</dbReference>
<dbReference type="AlphaFoldDB" id="A0AAV1MCJ2"/>
<accession>A0AAV1MCJ2</accession>
<keyword evidence="5" id="KW-1185">Reference proteome</keyword>
<evidence type="ECO:0000313" key="5">
    <source>
        <dbReference type="Proteomes" id="UP001314205"/>
    </source>
</evidence>